<evidence type="ECO:0000313" key="3">
    <source>
        <dbReference type="Proteomes" id="UP000799118"/>
    </source>
</evidence>
<name>A0A6A4HZV6_9AGAR</name>
<dbReference type="GO" id="GO:0031177">
    <property type="term" value="F:phosphopantetheine binding"/>
    <property type="evidence" value="ECO:0007669"/>
    <property type="project" value="TreeGrafter"/>
</dbReference>
<dbReference type="OrthoDB" id="416786at2759"/>
<dbReference type="Gene3D" id="2.30.38.10">
    <property type="entry name" value="Luciferase, Domain 3"/>
    <property type="match status" value="1"/>
</dbReference>
<proteinExistence type="predicted"/>
<dbReference type="GO" id="GO:0005829">
    <property type="term" value="C:cytosol"/>
    <property type="evidence" value="ECO:0007669"/>
    <property type="project" value="TreeGrafter"/>
</dbReference>
<evidence type="ECO:0000313" key="2">
    <source>
        <dbReference type="EMBL" id="KAE9402497.1"/>
    </source>
</evidence>
<reference evidence="2" key="1">
    <citation type="journal article" date="2019" name="Environ. Microbiol.">
        <title>Fungal ecological strategies reflected in gene transcription - a case study of two litter decomposers.</title>
        <authorList>
            <person name="Barbi F."/>
            <person name="Kohler A."/>
            <person name="Barry K."/>
            <person name="Baskaran P."/>
            <person name="Daum C."/>
            <person name="Fauchery L."/>
            <person name="Ihrmark K."/>
            <person name="Kuo A."/>
            <person name="LaButti K."/>
            <person name="Lipzen A."/>
            <person name="Morin E."/>
            <person name="Grigoriev I.V."/>
            <person name="Henrissat B."/>
            <person name="Lindahl B."/>
            <person name="Martin F."/>
        </authorList>
    </citation>
    <scope>NUCLEOTIDE SEQUENCE</scope>
    <source>
        <strain evidence="2">JB14</strain>
    </source>
</reference>
<protein>
    <submittedName>
        <fullName evidence="2">AMP-dependent synthetase and ligase</fullName>
    </submittedName>
</protein>
<gene>
    <name evidence="2" type="ORF">BT96DRAFT_787158</name>
</gene>
<keyword evidence="3" id="KW-1185">Reference proteome</keyword>
<dbReference type="GO" id="GO:0044550">
    <property type="term" value="P:secondary metabolite biosynthetic process"/>
    <property type="evidence" value="ECO:0007669"/>
    <property type="project" value="TreeGrafter"/>
</dbReference>
<dbReference type="Gene3D" id="3.30.300.30">
    <property type="match status" value="1"/>
</dbReference>
<dbReference type="PANTHER" id="PTHR45527">
    <property type="entry name" value="NONRIBOSOMAL PEPTIDE SYNTHETASE"/>
    <property type="match status" value="1"/>
</dbReference>
<dbReference type="SUPFAM" id="SSF56801">
    <property type="entry name" value="Acetyl-CoA synthetase-like"/>
    <property type="match status" value="1"/>
</dbReference>
<dbReference type="GO" id="GO:0043041">
    <property type="term" value="P:amino acid activation for nonribosomal peptide biosynthetic process"/>
    <property type="evidence" value="ECO:0007669"/>
    <property type="project" value="TreeGrafter"/>
</dbReference>
<feature type="non-terminal residue" evidence="2">
    <location>
        <position position="102"/>
    </location>
</feature>
<accession>A0A6A4HZV6</accession>
<dbReference type="InterPro" id="IPR045851">
    <property type="entry name" value="AMP-bd_C_sf"/>
</dbReference>
<keyword evidence="1" id="KW-0511">Multifunctional enzyme</keyword>
<dbReference type="EMBL" id="ML769434">
    <property type="protein sequence ID" value="KAE9402497.1"/>
    <property type="molecule type" value="Genomic_DNA"/>
</dbReference>
<organism evidence="2 3">
    <name type="scientific">Gymnopus androsaceus JB14</name>
    <dbReference type="NCBI Taxonomy" id="1447944"/>
    <lineage>
        <taxon>Eukaryota</taxon>
        <taxon>Fungi</taxon>
        <taxon>Dikarya</taxon>
        <taxon>Basidiomycota</taxon>
        <taxon>Agaricomycotina</taxon>
        <taxon>Agaricomycetes</taxon>
        <taxon>Agaricomycetidae</taxon>
        <taxon>Agaricales</taxon>
        <taxon>Marasmiineae</taxon>
        <taxon>Omphalotaceae</taxon>
        <taxon>Gymnopus</taxon>
    </lineage>
</organism>
<dbReference type="PANTHER" id="PTHR45527:SF1">
    <property type="entry name" value="FATTY ACID SYNTHASE"/>
    <property type="match status" value="1"/>
</dbReference>
<dbReference type="GO" id="GO:0016874">
    <property type="term" value="F:ligase activity"/>
    <property type="evidence" value="ECO:0007669"/>
    <property type="project" value="UniProtKB-KW"/>
</dbReference>
<evidence type="ECO:0000256" key="1">
    <source>
        <dbReference type="ARBA" id="ARBA00023268"/>
    </source>
</evidence>
<sequence length="102" mass="11212">IYVLDKSLYPVPAGVLGEIAVSGVHLARGYLHQPTLTSERFVTVPDDNPLGSHRVYLTGDVGYWNSDGQLQFVGRQDTQLKVRGQRIEAGEVENAINHHSSV</sequence>
<keyword evidence="2" id="KW-0436">Ligase</keyword>
<dbReference type="Proteomes" id="UP000799118">
    <property type="component" value="Unassembled WGS sequence"/>
</dbReference>
<dbReference type="AlphaFoldDB" id="A0A6A4HZV6"/>
<feature type="non-terminal residue" evidence="2">
    <location>
        <position position="1"/>
    </location>
</feature>